<protein>
    <submittedName>
        <fullName evidence="2">Caspase family protein</fullName>
    </submittedName>
</protein>
<reference evidence="2 3" key="1">
    <citation type="submission" date="2019-02" db="EMBL/GenBank/DDBJ databases">
        <title>The genomic architecture of introgression among sibling species of bacteria.</title>
        <authorList>
            <person name="Cavassim M.I.A."/>
            <person name="Moeskjaer S."/>
            <person name="Moslemi C."/>
            <person name="Fields B."/>
            <person name="Bachmann A."/>
            <person name="Vilhjalmsson B."/>
            <person name="Schierup M.H."/>
            <person name="Young J.P.W."/>
            <person name="Andersen S.U."/>
        </authorList>
    </citation>
    <scope>NUCLEOTIDE SEQUENCE [LARGE SCALE GENOMIC DNA]</scope>
    <source>
        <strain evidence="2 3">SM141A</strain>
    </source>
</reference>
<dbReference type="InterPro" id="IPR011600">
    <property type="entry name" value="Pept_C14_caspase"/>
</dbReference>
<name>A0ABY1WY99_9HYPH</name>
<dbReference type="Pfam" id="PF00656">
    <property type="entry name" value="Peptidase_C14"/>
    <property type="match status" value="1"/>
</dbReference>
<dbReference type="EMBL" id="SIOX01000011">
    <property type="protein sequence ID" value="TAX65190.1"/>
    <property type="molecule type" value="Genomic_DNA"/>
</dbReference>
<dbReference type="SUPFAM" id="SSF52129">
    <property type="entry name" value="Caspase-like"/>
    <property type="match status" value="1"/>
</dbReference>
<organism evidence="2 3">
    <name type="scientific">Rhizobium ruizarguesonis</name>
    <dbReference type="NCBI Taxonomy" id="2081791"/>
    <lineage>
        <taxon>Bacteria</taxon>
        <taxon>Pseudomonadati</taxon>
        <taxon>Pseudomonadota</taxon>
        <taxon>Alphaproteobacteria</taxon>
        <taxon>Hyphomicrobiales</taxon>
        <taxon>Rhizobiaceae</taxon>
        <taxon>Rhizobium/Agrobacterium group</taxon>
        <taxon>Rhizobium</taxon>
    </lineage>
</organism>
<accession>A0ABY1WY99</accession>
<dbReference type="Proteomes" id="UP000291659">
    <property type="component" value="Unassembled WGS sequence"/>
</dbReference>
<evidence type="ECO:0000313" key="3">
    <source>
        <dbReference type="Proteomes" id="UP000291659"/>
    </source>
</evidence>
<sequence length="620" mass="66683">MVAFIRTREPGGRRMRRREVLILGASLVGTAAVRRALGQDPGPSPRAAVVIGIDRPGKPGHLPPLTAAASGAKMFGDWLESQGFDVARFTDDKGPIAISSIKKAVSDFASRPNLDQLVIYFSGHGCLVNGQERWLLSGAPEDSGEAINFAASFDRAQRWPITNIVFISDACRSRPGSFTQDLLDGTSIFVVPDEAAVGKAPKIDKFFATGIGQPSLEVPIGENVDKFEGLYTSVFLDAFKTPDADMVVEVEPGVKVVPNRKLEDFLRREVRKRSAILQIDVRQDPQTDVCSSDKTYIGRLAAKSKIAPAQAPKPNLSDVVNMALGEVNLGLGVQRLGKSDKTVNNINAAAAQTGFSRAREVILSVQTTPEEANLPGGFVVVGSAVERVTASQGVRASVAAAEERSRVQVEFDGPAATLAIRFRGGGGTVAVALRDFVGQIVVEEGLVMNVSYDESGNPPSDQVRQLRATVATAAQFGSFRIPGYGEERTTQARNLGNTLRMGKFADPTLGLYAAYAYWEAALADGIQSVAHFMRDDLDVDLFDVSMLSGELSGHEPPPDVFPPCPMLSQGWNLLRVRDVTLPPAFEQSQRYLLPALWTTFAAPGMDLIEQAMKEGGNRKG</sequence>
<dbReference type="InterPro" id="IPR029030">
    <property type="entry name" value="Caspase-like_dom_sf"/>
</dbReference>
<dbReference type="Gene3D" id="3.40.50.1460">
    <property type="match status" value="1"/>
</dbReference>
<comment type="caution">
    <text evidence="2">The sequence shown here is derived from an EMBL/GenBank/DDBJ whole genome shotgun (WGS) entry which is preliminary data.</text>
</comment>
<evidence type="ECO:0000259" key="1">
    <source>
        <dbReference type="Pfam" id="PF00656"/>
    </source>
</evidence>
<feature type="domain" description="Peptidase C14 caspase" evidence="1">
    <location>
        <begin position="46"/>
        <end position="245"/>
    </location>
</feature>
<proteinExistence type="predicted"/>
<evidence type="ECO:0000313" key="2">
    <source>
        <dbReference type="EMBL" id="TAX65190.1"/>
    </source>
</evidence>
<keyword evidence="3" id="KW-1185">Reference proteome</keyword>
<gene>
    <name evidence="2" type="ORF">ELH98_35525</name>
</gene>